<dbReference type="GO" id="GO:0043565">
    <property type="term" value="F:sequence-specific DNA binding"/>
    <property type="evidence" value="ECO:0007669"/>
    <property type="project" value="TreeGrafter"/>
</dbReference>
<dbReference type="SUPFAM" id="SSF143422">
    <property type="entry name" value="Transposase IS200-like"/>
    <property type="match status" value="1"/>
</dbReference>
<dbReference type="PANTHER" id="PTHR36966">
    <property type="entry name" value="REP-ASSOCIATED TYROSINE TRANSPOSASE"/>
    <property type="match status" value="1"/>
</dbReference>
<dbReference type="PANTHER" id="PTHR36966:SF1">
    <property type="entry name" value="REP-ASSOCIATED TYROSINE TRANSPOSASE"/>
    <property type="match status" value="1"/>
</dbReference>
<accession>A0A941JT18</accession>
<feature type="domain" description="Transposase IS200-like" evidence="1">
    <location>
        <begin position="21"/>
        <end position="152"/>
    </location>
</feature>
<dbReference type="AlphaFoldDB" id="A0A941JT18"/>
<name>A0A941JT18_9CHRO</name>
<protein>
    <submittedName>
        <fullName evidence="2">Transposase</fullName>
    </submittedName>
</protein>
<evidence type="ECO:0000313" key="2">
    <source>
        <dbReference type="EMBL" id="MBR8829391.1"/>
    </source>
</evidence>
<dbReference type="InterPro" id="IPR002686">
    <property type="entry name" value="Transposase_17"/>
</dbReference>
<dbReference type="SMART" id="SM01321">
    <property type="entry name" value="Y1_Tnp"/>
    <property type="match status" value="1"/>
</dbReference>
<organism evidence="2 3">
    <name type="scientific">Gomphosphaeria aponina SAG 52.96 = DSM 107014</name>
    <dbReference type="NCBI Taxonomy" id="1521640"/>
    <lineage>
        <taxon>Bacteria</taxon>
        <taxon>Bacillati</taxon>
        <taxon>Cyanobacteriota</taxon>
        <taxon>Cyanophyceae</taxon>
        <taxon>Oscillatoriophycideae</taxon>
        <taxon>Chroococcales</taxon>
        <taxon>Gomphosphaeriaceae</taxon>
        <taxon>Gomphosphaeria</taxon>
    </lineage>
</organism>
<dbReference type="EMBL" id="JADQBC010000131">
    <property type="protein sequence ID" value="MBR8829391.1"/>
    <property type="molecule type" value="Genomic_DNA"/>
</dbReference>
<comment type="caution">
    <text evidence="2">The sequence shown here is derived from an EMBL/GenBank/DDBJ whole genome shotgun (WGS) entry which is preliminary data.</text>
</comment>
<reference evidence="2" key="1">
    <citation type="submission" date="2021-02" db="EMBL/GenBank/DDBJ databases">
        <title>Metagenome analyses of Stigonema ocellatum DSM 106950, Chlorogloea purpurea SAG 13.99 and Gomphosphaeria aponina DSM 107014.</title>
        <authorList>
            <person name="Marter P."/>
            <person name="Huang S."/>
        </authorList>
    </citation>
    <scope>NUCLEOTIDE SEQUENCE</scope>
    <source>
        <strain evidence="2">JP213</strain>
    </source>
</reference>
<dbReference type="InterPro" id="IPR036515">
    <property type="entry name" value="Transposase_17_sf"/>
</dbReference>
<dbReference type="Gene3D" id="3.30.70.1290">
    <property type="entry name" value="Transposase IS200-like"/>
    <property type="match status" value="1"/>
</dbReference>
<evidence type="ECO:0000313" key="3">
    <source>
        <dbReference type="Proteomes" id="UP000767446"/>
    </source>
</evidence>
<evidence type="ECO:0000259" key="1">
    <source>
        <dbReference type="SMART" id="SM01321"/>
    </source>
</evidence>
<sequence>MKYDKTIHHRRSIRLKGYDYSQAGAYFVTICTWQREHLFGEVINGEISLSHYGEIVQLKWHNLLKHHHYLQLDELIIMPNHLHGIIVFTDDFCSQKGHGLPEIIRGFKTFSARQINKLRHLKGVSVWQRGYYEHIIRNEESLIAIRKYIINNPLAWEKDELHPHNPCKWDGKINLQMNYKI</sequence>
<proteinExistence type="predicted"/>
<dbReference type="InterPro" id="IPR052715">
    <property type="entry name" value="RAYT_transposase"/>
</dbReference>
<gene>
    <name evidence="2" type="ORF">DSM107014_16080</name>
</gene>
<dbReference type="Pfam" id="PF01797">
    <property type="entry name" value="Y1_Tnp"/>
    <property type="match status" value="1"/>
</dbReference>
<dbReference type="GO" id="GO:0004803">
    <property type="term" value="F:transposase activity"/>
    <property type="evidence" value="ECO:0007669"/>
    <property type="project" value="InterPro"/>
</dbReference>
<dbReference type="GO" id="GO:0006313">
    <property type="term" value="P:DNA transposition"/>
    <property type="evidence" value="ECO:0007669"/>
    <property type="project" value="InterPro"/>
</dbReference>
<dbReference type="Proteomes" id="UP000767446">
    <property type="component" value="Unassembled WGS sequence"/>
</dbReference>